<dbReference type="OrthoDB" id="160869at2"/>
<sequence>MNLDDFIITCFYWIDEMMPSILEGRRLRRRGPQPKLTDSEVLTMEVVGTYLGLNQEKRLLNFFRQHYRHFFPALHQLHRSTFVRQAANLWAVKERMWCWVRDELVRHDPLVGIVESVPVPVCRFARAPWCVRFRGSASYGKDHADRQTFYGFRLHLRLGWPGVITHGFLAPANEPDGEIAPLVLQGTQGIVLGDRGSWLPDLQAELREQGLLLQAPYRRAHAPLAAAFHSPVLGRVRYLIDTVFGQLTDRCQLKRVWARDCWHLRNRLLRLFLMHTLCVWFNQQDDLPRLLLDRFVA</sequence>
<evidence type="ECO:0000259" key="1">
    <source>
        <dbReference type="Pfam" id="PF13612"/>
    </source>
</evidence>
<evidence type="ECO:0000313" key="3">
    <source>
        <dbReference type="Proteomes" id="UP000290365"/>
    </source>
</evidence>
<name>A0A4P6JKV1_KTERU</name>
<dbReference type="EMBL" id="CP035758">
    <property type="protein sequence ID" value="QBD75808.1"/>
    <property type="molecule type" value="Genomic_DNA"/>
</dbReference>
<accession>A0A4P6JKV1</accession>
<feature type="domain" description="Transposase DDE" evidence="1">
    <location>
        <begin position="112"/>
        <end position="255"/>
    </location>
</feature>
<dbReference type="InterPro" id="IPR025668">
    <property type="entry name" value="Tnp_DDE_dom"/>
</dbReference>
<dbReference type="Pfam" id="PF13612">
    <property type="entry name" value="DDE_Tnp_1_3"/>
    <property type="match status" value="1"/>
</dbReference>
<proteinExistence type="predicted"/>
<dbReference type="RefSeq" id="WP_129886405.1">
    <property type="nucleotide sequence ID" value="NZ_CP035758.1"/>
</dbReference>
<dbReference type="Proteomes" id="UP000290365">
    <property type="component" value="Chromosome"/>
</dbReference>
<gene>
    <name evidence="2" type="ORF">EPA93_07220</name>
</gene>
<organism evidence="2 3">
    <name type="scientific">Ktedonosporobacter rubrisoli</name>
    <dbReference type="NCBI Taxonomy" id="2509675"/>
    <lineage>
        <taxon>Bacteria</taxon>
        <taxon>Bacillati</taxon>
        <taxon>Chloroflexota</taxon>
        <taxon>Ktedonobacteria</taxon>
        <taxon>Ktedonobacterales</taxon>
        <taxon>Ktedonosporobacteraceae</taxon>
        <taxon>Ktedonosporobacter</taxon>
    </lineage>
</organism>
<protein>
    <submittedName>
        <fullName evidence="2">IS982 family transposase</fullName>
    </submittedName>
</protein>
<reference evidence="2 3" key="1">
    <citation type="submission" date="2019-01" db="EMBL/GenBank/DDBJ databases">
        <title>Ktedonosporobacter rubrisoli SCAWS-G2.</title>
        <authorList>
            <person name="Huang Y."/>
            <person name="Yan B."/>
        </authorList>
    </citation>
    <scope>NUCLEOTIDE SEQUENCE [LARGE SCALE GENOMIC DNA]</scope>
    <source>
        <strain evidence="2 3">SCAWS-G2</strain>
    </source>
</reference>
<dbReference type="KEGG" id="kbs:EPA93_07220"/>
<dbReference type="AlphaFoldDB" id="A0A4P6JKV1"/>
<dbReference type="NCBIfam" id="NF033520">
    <property type="entry name" value="transpos_IS982"/>
    <property type="match status" value="1"/>
</dbReference>
<keyword evidence="3" id="KW-1185">Reference proteome</keyword>
<evidence type="ECO:0000313" key="2">
    <source>
        <dbReference type="EMBL" id="QBD75808.1"/>
    </source>
</evidence>